<evidence type="ECO:0000313" key="1">
    <source>
        <dbReference type="EMBL" id="VEL18490.1"/>
    </source>
</evidence>
<comment type="caution">
    <text evidence="1">The sequence shown here is derived from an EMBL/GenBank/DDBJ whole genome shotgun (WGS) entry which is preliminary data.</text>
</comment>
<gene>
    <name evidence="1" type="ORF">PXEA_LOCUS11930</name>
</gene>
<reference evidence="1" key="1">
    <citation type="submission" date="2018-11" db="EMBL/GenBank/DDBJ databases">
        <authorList>
            <consortium name="Pathogen Informatics"/>
        </authorList>
    </citation>
    <scope>NUCLEOTIDE SEQUENCE</scope>
</reference>
<dbReference type="OrthoDB" id="1562946at2759"/>
<proteinExistence type="predicted"/>
<dbReference type="EMBL" id="CAAALY010037271">
    <property type="protein sequence ID" value="VEL18490.1"/>
    <property type="molecule type" value="Genomic_DNA"/>
</dbReference>
<organism evidence="1 2">
    <name type="scientific">Protopolystoma xenopodis</name>
    <dbReference type="NCBI Taxonomy" id="117903"/>
    <lineage>
        <taxon>Eukaryota</taxon>
        <taxon>Metazoa</taxon>
        <taxon>Spiralia</taxon>
        <taxon>Lophotrochozoa</taxon>
        <taxon>Platyhelminthes</taxon>
        <taxon>Monogenea</taxon>
        <taxon>Polyopisthocotylea</taxon>
        <taxon>Polystomatidea</taxon>
        <taxon>Polystomatidae</taxon>
        <taxon>Protopolystoma</taxon>
    </lineage>
</organism>
<name>A0A448WRM4_9PLAT</name>
<evidence type="ECO:0000313" key="2">
    <source>
        <dbReference type="Proteomes" id="UP000784294"/>
    </source>
</evidence>
<dbReference type="Proteomes" id="UP000784294">
    <property type="component" value="Unassembled WGS sequence"/>
</dbReference>
<dbReference type="Gene3D" id="2.30.30.40">
    <property type="entry name" value="SH3 Domains"/>
    <property type="match status" value="1"/>
</dbReference>
<evidence type="ECO:0008006" key="3">
    <source>
        <dbReference type="Google" id="ProtNLM"/>
    </source>
</evidence>
<protein>
    <recommendedName>
        <fullName evidence="3">SH3 domain-containing protein</fullName>
    </recommendedName>
</protein>
<sequence length="128" mass="14758">MDCCIYRYYNQELIPGERLEQPLPPLTPPTEFYTQIVKAIQSFEPVEFGRLSCAPGDRFLMVNDQLNSEWMLVTSLKTRHSGFLPVRCLKNKFNPHYLCADIRTTLGNISFTVLADSCALVHQTMKQR</sequence>
<dbReference type="SUPFAM" id="SSF50044">
    <property type="entry name" value="SH3-domain"/>
    <property type="match status" value="1"/>
</dbReference>
<dbReference type="InterPro" id="IPR036028">
    <property type="entry name" value="SH3-like_dom_sf"/>
</dbReference>
<dbReference type="AlphaFoldDB" id="A0A448WRM4"/>
<keyword evidence="2" id="KW-1185">Reference proteome</keyword>
<accession>A0A448WRM4</accession>